<organism evidence="2 3">
    <name type="scientific">Candidatus Aeolococcus gillhamiae</name>
    <dbReference type="NCBI Taxonomy" id="3127015"/>
    <lineage>
        <taxon>Bacteria</taxon>
        <taxon>Bacillati</taxon>
        <taxon>Candidatus Dormiibacterota</taxon>
        <taxon>Candidatus Dormibacteria</taxon>
        <taxon>Candidatus Aeolococcales</taxon>
        <taxon>Candidatus Aeolococcaceae</taxon>
        <taxon>Candidatus Aeolococcus</taxon>
    </lineage>
</organism>
<dbReference type="InterPro" id="IPR000073">
    <property type="entry name" value="AB_hydrolase_1"/>
</dbReference>
<protein>
    <submittedName>
        <fullName evidence="2">Alpha/beta fold hydrolase</fullName>
    </submittedName>
</protein>
<name>A0A934JYR6_9BACT</name>
<evidence type="ECO:0000313" key="2">
    <source>
        <dbReference type="EMBL" id="MBJ7595799.1"/>
    </source>
</evidence>
<dbReference type="InterPro" id="IPR029058">
    <property type="entry name" value="AB_hydrolase_fold"/>
</dbReference>
<dbReference type="Gene3D" id="3.40.50.1820">
    <property type="entry name" value="alpha/beta hydrolase"/>
    <property type="match status" value="1"/>
</dbReference>
<dbReference type="PANTHER" id="PTHR43798">
    <property type="entry name" value="MONOACYLGLYCEROL LIPASE"/>
    <property type="match status" value="1"/>
</dbReference>
<dbReference type="Proteomes" id="UP000606991">
    <property type="component" value="Unassembled WGS sequence"/>
</dbReference>
<sequence>MVPTRLGDLSVQVCGAGPTAVLWHSLFVDSTTWEQVRKPLSAARRLLIIDGPSHGGSPGPGRIFTIEECADAARAVLTHFGVTEPVDWVGNAWGGHVGILFAATSPERCRSLVTIGTPVHALTRAERPKCRALVAAYRLTGPMRSLVNAVTDALLGPRSADRDPASARLVGDAFRHAARRGMYLAMRSVMLNRPDLTSALRVVSAPTLVVAGADDSMWTPDRARAAAALPSRGACRVVPGAGHVAPLLDDASALAELITIFWRDHLPRSTP</sequence>
<accession>A0A934JYR6</accession>
<comment type="caution">
    <text evidence="2">The sequence shown here is derived from an EMBL/GenBank/DDBJ whole genome shotgun (WGS) entry which is preliminary data.</text>
</comment>
<evidence type="ECO:0000259" key="1">
    <source>
        <dbReference type="Pfam" id="PF12697"/>
    </source>
</evidence>
<dbReference type="InterPro" id="IPR050266">
    <property type="entry name" value="AB_hydrolase_sf"/>
</dbReference>
<gene>
    <name evidence="2" type="ORF">JF886_13260</name>
</gene>
<feature type="domain" description="AB hydrolase-1" evidence="1">
    <location>
        <begin position="21"/>
        <end position="256"/>
    </location>
</feature>
<evidence type="ECO:0000313" key="3">
    <source>
        <dbReference type="Proteomes" id="UP000606991"/>
    </source>
</evidence>
<dbReference type="GO" id="GO:0016787">
    <property type="term" value="F:hydrolase activity"/>
    <property type="evidence" value="ECO:0007669"/>
    <property type="project" value="UniProtKB-KW"/>
</dbReference>
<dbReference type="SUPFAM" id="SSF53474">
    <property type="entry name" value="alpha/beta-Hydrolases"/>
    <property type="match status" value="1"/>
</dbReference>
<dbReference type="RefSeq" id="WP_337313245.1">
    <property type="nucleotide sequence ID" value="NZ_JAEKNS010000134.1"/>
</dbReference>
<keyword evidence="2" id="KW-0378">Hydrolase</keyword>
<dbReference type="Pfam" id="PF12697">
    <property type="entry name" value="Abhydrolase_6"/>
    <property type="match status" value="1"/>
</dbReference>
<dbReference type="PRINTS" id="PR00111">
    <property type="entry name" value="ABHYDROLASE"/>
</dbReference>
<proteinExistence type="predicted"/>
<dbReference type="EMBL" id="JAEKNS010000134">
    <property type="protein sequence ID" value="MBJ7595799.1"/>
    <property type="molecule type" value="Genomic_DNA"/>
</dbReference>
<reference evidence="2 3" key="1">
    <citation type="submission" date="2020-10" db="EMBL/GenBank/DDBJ databases">
        <title>Ca. Dormibacterota MAGs.</title>
        <authorList>
            <person name="Montgomery K."/>
        </authorList>
    </citation>
    <scope>NUCLEOTIDE SEQUENCE [LARGE SCALE GENOMIC DNA]</scope>
    <source>
        <strain evidence="2">SC8812_S17_18</strain>
    </source>
</reference>
<dbReference type="AlphaFoldDB" id="A0A934JYR6"/>